<feature type="non-terminal residue" evidence="2">
    <location>
        <position position="902"/>
    </location>
</feature>
<reference evidence="2" key="1">
    <citation type="submission" date="2022-03" db="EMBL/GenBank/DDBJ databases">
        <title>Draft genome sequence of Aduncisulcus paluster, a free-living microaerophilic Fornicata.</title>
        <authorList>
            <person name="Yuyama I."/>
            <person name="Kume K."/>
            <person name="Tamura T."/>
            <person name="Inagaki Y."/>
            <person name="Hashimoto T."/>
        </authorList>
    </citation>
    <scope>NUCLEOTIDE SEQUENCE</scope>
    <source>
        <strain evidence="2">NY0171</strain>
    </source>
</reference>
<accession>A0ABQ5KWA9</accession>
<name>A0ABQ5KWA9_9EUKA</name>
<evidence type="ECO:0000313" key="3">
    <source>
        <dbReference type="Proteomes" id="UP001057375"/>
    </source>
</evidence>
<proteinExistence type="predicted"/>
<sequence length="902" mass="100947">MSTLPRVTIQSLYDSTAELKQAEMLLRKQIEAEKEKEVIDTKIESETQKLLSNKLLTLEMEKMEALLRKKADQTKLLLQRRRKEYVDLSRSISEINESMIMIQSKEMLRRKALDQTSLSLMSTQHKHTAQIAKKIKRAKRDVIIQRQETAARATLTSLTLRCALVAQSQLDMKREVETSVWDRIDGLQRQNNVCDSMIQTVREAKKAGVLPSVLIGKKSIHVPSSQELIQKEPEITENEKKILIDKSLKALSSFLSPNVPLSSSVVPMLTRTLSTALSPSILALLPSLFPSISSPRKLVGYIRDGRVRIIDGRITIEGLSPQAHGTQETCMEEHIRQQNAGTGNRTFPTTSNGDENGLDDQFEREGEEGWLAASSHIEEEIKRGVEDESGHGSVGDEEMECSSSDEFAEELGYDDTASHHISSASFPIVLNKDAFFTLDLILGNKNEKEPYPRGPSFSLIDLGTGQAERYSRQQEEQYGPAYDFETFIQRVIDADANMRVPVSFSPLAQHVSSNVASSLDKVELNSSLRDVLLSKERKRRQMMEDRFTSKKTSYADNQRKKIRKKIRDIIKNMIKNMMESGERDSDRVGKVAYEMVRAVLESEGISDIISLVDVDRQISPLADAISSVLTNPTAFSFSSVMDTSSSSSFAAGQSPAPYDETQLMSLFDTLAQRRMNLSVTPSEDACNAAAEALCLFLPQNVLALLGAGVHGACAFPDPGDDVWMGLEAARKREKRKKRHNGSGMRSKAEMTIDSVSSLMNSNFFDYGIMDRSDIVSVWRKYHPLPDLSDASDLTAKDVAKTSSVEGGEVESSTREGVDLIEQQRLLKQRILGDARKKEFERLEKEFVELSYSKTLPMSRVCLLTPDEWRVLVDGVAKDVLNAELAACRSRLAAIGWKEVRRQ</sequence>
<feature type="region of interest" description="Disordered" evidence="1">
    <location>
        <begin position="340"/>
        <end position="361"/>
    </location>
</feature>
<evidence type="ECO:0000256" key="1">
    <source>
        <dbReference type="SAM" id="MobiDB-lite"/>
    </source>
</evidence>
<dbReference type="Proteomes" id="UP001057375">
    <property type="component" value="Unassembled WGS sequence"/>
</dbReference>
<feature type="compositionally biased region" description="Polar residues" evidence="1">
    <location>
        <begin position="340"/>
        <end position="354"/>
    </location>
</feature>
<comment type="caution">
    <text evidence="2">The sequence shown here is derived from an EMBL/GenBank/DDBJ whole genome shotgun (WGS) entry which is preliminary data.</text>
</comment>
<evidence type="ECO:0000313" key="2">
    <source>
        <dbReference type="EMBL" id="GKT35729.1"/>
    </source>
</evidence>
<protein>
    <submittedName>
        <fullName evidence="2">Uncharacterized protein</fullName>
    </submittedName>
</protein>
<organism evidence="2 3">
    <name type="scientific">Aduncisulcus paluster</name>
    <dbReference type="NCBI Taxonomy" id="2918883"/>
    <lineage>
        <taxon>Eukaryota</taxon>
        <taxon>Metamonada</taxon>
        <taxon>Carpediemonas-like organisms</taxon>
        <taxon>Aduncisulcus</taxon>
    </lineage>
</organism>
<keyword evidence="3" id="KW-1185">Reference proteome</keyword>
<gene>
    <name evidence="2" type="ORF">ADUPG1_008827</name>
</gene>
<dbReference type="EMBL" id="BQXS01011053">
    <property type="protein sequence ID" value="GKT35729.1"/>
    <property type="molecule type" value="Genomic_DNA"/>
</dbReference>